<dbReference type="SUPFAM" id="SSF144091">
    <property type="entry name" value="Rhomboid-like"/>
    <property type="match status" value="1"/>
</dbReference>
<proteinExistence type="predicted"/>
<keyword evidence="3 8" id="KW-0812">Transmembrane</keyword>
<dbReference type="InterPro" id="IPR002610">
    <property type="entry name" value="Peptidase_S54_rhomboid-like"/>
</dbReference>
<dbReference type="PANTHER" id="PTHR22936">
    <property type="entry name" value="RHOMBOID-RELATED"/>
    <property type="match status" value="1"/>
</dbReference>
<sequence length="240" mass="26282">MTTYEKPTCTACCHYKKHYNNEYLFFCLTLLLSGKSIHFSLNPLTALSPSTNALVFMGASGTVPINQYHQWWSLITANWLHGSLMHIIFNMIALSQTGYMIIAIFGIHRMIIIYTLTGVAGFYLSYLAGVPITIGASASICGLIGAAFYYGRSGGKFSKAVFNTISGWIISLVIFGIAIQNINNWGHGGGFVSGIILAWLLGYHESKPENIIHKTLSSTCFAVTLSILGWAIISAILTFF</sequence>
<dbReference type="GO" id="GO:0006508">
    <property type="term" value="P:proteolysis"/>
    <property type="evidence" value="ECO:0007669"/>
    <property type="project" value="UniProtKB-KW"/>
</dbReference>
<dbReference type="EMBL" id="FWEV01000123">
    <property type="protein sequence ID" value="SLM30045.1"/>
    <property type="molecule type" value="Genomic_DNA"/>
</dbReference>
<reference evidence="10 11" key="1">
    <citation type="submission" date="2017-03" db="EMBL/GenBank/DDBJ databases">
        <authorList>
            <person name="Afonso C.L."/>
            <person name="Miller P.J."/>
            <person name="Scott M.A."/>
            <person name="Spackman E."/>
            <person name="Goraichik I."/>
            <person name="Dimitrov K.M."/>
            <person name="Suarez D.L."/>
            <person name="Swayne D.E."/>
        </authorList>
    </citation>
    <scope>NUCLEOTIDE SEQUENCE [LARGE SCALE GENOMIC DNA]</scope>
    <source>
        <strain evidence="10">PRJEB14757</strain>
    </source>
</reference>
<dbReference type="InterPro" id="IPR035952">
    <property type="entry name" value="Rhomboid-like_sf"/>
</dbReference>
<gene>
    <name evidence="10" type="ORF">MTBBW1_2090009</name>
</gene>
<evidence type="ECO:0000256" key="5">
    <source>
        <dbReference type="ARBA" id="ARBA00022825"/>
    </source>
</evidence>
<feature type="domain" description="Peptidase S54 rhomboid" evidence="9">
    <location>
        <begin position="69"/>
        <end position="202"/>
    </location>
</feature>
<dbReference type="EC" id="3.4.21.-" evidence="10"/>
<evidence type="ECO:0000256" key="1">
    <source>
        <dbReference type="ARBA" id="ARBA00004141"/>
    </source>
</evidence>
<protein>
    <submittedName>
        <fullName evidence="10">Putative rhomboid-family protein (Ventrhoid transmembrane protein)</fullName>
        <ecNumber evidence="10">3.4.21.-</ecNumber>
    </submittedName>
</protein>
<evidence type="ECO:0000256" key="8">
    <source>
        <dbReference type="SAM" id="Phobius"/>
    </source>
</evidence>
<evidence type="ECO:0000256" key="2">
    <source>
        <dbReference type="ARBA" id="ARBA00022670"/>
    </source>
</evidence>
<dbReference type="GO" id="GO:0016020">
    <property type="term" value="C:membrane"/>
    <property type="evidence" value="ECO:0007669"/>
    <property type="project" value="UniProtKB-SubCell"/>
</dbReference>
<keyword evidence="6 8" id="KW-1133">Transmembrane helix</keyword>
<comment type="subcellular location">
    <subcellularLocation>
        <location evidence="1">Membrane</location>
        <topology evidence="1">Multi-pass membrane protein</topology>
    </subcellularLocation>
</comment>
<feature type="transmembrane region" description="Helical" evidence="8">
    <location>
        <begin position="123"/>
        <end position="148"/>
    </location>
</feature>
<accession>A0A1W1HCD8</accession>
<keyword evidence="7 8" id="KW-0472">Membrane</keyword>
<evidence type="ECO:0000313" key="10">
    <source>
        <dbReference type="EMBL" id="SLM30045.1"/>
    </source>
</evidence>
<organism evidence="10 11">
    <name type="scientific">Desulfamplus magnetovallimortis</name>
    <dbReference type="NCBI Taxonomy" id="1246637"/>
    <lineage>
        <taxon>Bacteria</taxon>
        <taxon>Pseudomonadati</taxon>
        <taxon>Thermodesulfobacteriota</taxon>
        <taxon>Desulfobacteria</taxon>
        <taxon>Desulfobacterales</taxon>
        <taxon>Desulfobacteraceae</taxon>
        <taxon>Desulfamplus</taxon>
    </lineage>
</organism>
<dbReference type="PANTHER" id="PTHR22936:SF69">
    <property type="entry name" value="RHOMBOID-LIKE PROTEIN"/>
    <property type="match status" value="1"/>
</dbReference>
<feature type="transmembrane region" description="Helical" evidence="8">
    <location>
        <begin position="185"/>
        <end position="203"/>
    </location>
</feature>
<feature type="transmembrane region" description="Helical" evidence="8">
    <location>
        <begin position="23"/>
        <end position="41"/>
    </location>
</feature>
<dbReference type="InterPro" id="IPR022764">
    <property type="entry name" value="Peptidase_S54_rhomboid_dom"/>
</dbReference>
<evidence type="ECO:0000259" key="9">
    <source>
        <dbReference type="Pfam" id="PF01694"/>
    </source>
</evidence>
<feature type="transmembrane region" description="Helical" evidence="8">
    <location>
        <begin position="215"/>
        <end position="239"/>
    </location>
</feature>
<keyword evidence="4 10" id="KW-0378">Hydrolase</keyword>
<dbReference type="Gene3D" id="1.20.1540.10">
    <property type="entry name" value="Rhomboid-like"/>
    <property type="match status" value="1"/>
</dbReference>
<dbReference type="RefSeq" id="WP_087881824.1">
    <property type="nucleotide sequence ID" value="NZ_LT828557.1"/>
</dbReference>
<evidence type="ECO:0000256" key="3">
    <source>
        <dbReference type="ARBA" id="ARBA00022692"/>
    </source>
</evidence>
<feature type="transmembrane region" description="Helical" evidence="8">
    <location>
        <begin position="160"/>
        <end position="179"/>
    </location>
</feature>
<keyword evidence="5" id="KW-0720">Serine protease</keyword>
<dbReference type="GO" id="GO:0004252">
    <property type="term" value="F:serine-type endopeptidase activity"/>
    <property type="evidence" value="ECO:0007669"/>
    <property type="project" value="InterPro"/>
</dbReference>
<feature type="transmembrane region" description="Helical" evidence="8">
    <location>
        <begin position="71"/>
        <end position="92"/>
    </location>
</feature>
<keyword evidence="2" id="KW-0645">Protease</keyword>
<feature type="transmembrane region" description="Helical" evidence="8">
    <location>
        <begin position="99"/>
        <end position="117"/>
    </location>
</feature>
<dbReference type="Proteomes" id="UP000191931">
    <property type="component" value="Unassembled WGS sequence"/>
</dbReference>
<name>A0A1W1HCD8_9BACT</name>
<dbReference type="STRING" id="1246637.MTBBW1_2090009"/>
<evidence type="ECO:0000256" key="4">
    <source>
        <dbReference type="ARBA" id="ARBA00022801"/>
    </source>
</evidence>
<evidence type="ECO:0000256" key="7">
    <source>
        <dbReference type="ARBA" id="ARBA00023136"/>
    </source>
</evidence>
<dbReference type="OrthoDB" id="9813074at2"/>
<evidence type="ECO:0000256" key="6">
    <source>
        <dbReference type="ARBA" id="ARBA00022989"/>
    </source>
</evidence>
<keyword evidence="11" id="KW-1185">Reference proteome</keyword>
<evidence type="ECO:0000313" key="11">
    <source>
        <dbReference type="Proteomes" id="UP000191931"/>
    </source>
</evidence>
<dbReference type="AlphaFoldDB" id="A0A1W1HCD8"/>
<dbReference type="Pfam" id="PF01694">
    <property type="entry name" value="Rhomboid"/>
    <property type="match status" value="1"/>
</dbReference>